<proteinExistence type="predicted"/>
<dbReference type="VEuPathDB" id="FungiDB:GWK60_F05049"/>
<sequence>MTTEVYAYDYFGNKEQCGAENDWEVEVEWLIKEIIKPDLPNIIDNFSMCLEMLQSEQEFVMPLSNGKEESKNSGSPIVKGIMVRQGEFIIDFQVMMSFGQFKKGKQIVAKMKPSQKYLLVQFSTTIMKLKDILIKLQNLQMIEDIEEFYNVLESALEELNDCIDTLQNPPHGLTFPGNNNGPIKQMFDDYDNLFESTHHQIALDITIFRNELCVEFKNLTKVTRPPWDQVDLRTGKCFAEKIKEELKEKRNMNLEQVLQSHGLQINQPSLLGNIVSRLSSESVTLPEAQDYLRRSVSFDKRVVMEIEKASLTTSDPSLISISSKLQGLKTCINNHLSNLSAHK</sequence>
<dbReference type="GO" id="GO:0070072">
    <property type="term" value="P:vacuolar proton-transporting V-type ATPase complex assembly"/>
    <property type="evidence" value="ECO:0007669"/>
    <property type="project" value="EnsemblFungi"/>
</dbReference>
<dbReference type="Proteomes" id="UP000054886">
    <property type="component" value="Unassembled WGS sequence"/>
</dbReference>
<reference evidence="1 2" key="1">
    <citation type="submission" date="2015-10" db="EMBL/GenBank/DDBJ databases">
        <title>Draft genomes sequences of Candida glabrata isolates 1A, 1B, 2A, 2B, 3A and 3B.</title>
        <authorList>
            <person name="Haavelsrud O.E."/>
            <person name="Gaustad P."/>
        </authorList>
    </citation>
    <scope>NUCLEOTIDE SEQUENCE [LARGE SCALE GENOMIC DNA]</scope>
    <source>
        <strain evidence="1">910700640</strain>
    </source>
</reference>
<dbReference type="VEuPathDB" id="FungiDB:GVI51_F05071"/>
<gene>
    <name evidence="1" type="ORF">AO440_001327</name>
</gene>
<dbReference type="OrthoDB" id="66510at2759"/>
<dbReference type="GO" id="GO:0007035">
    <property type="term" value="P:vacuolar acidification"/>
    <property type="evidence" value="ECO:0007669"/>
    <property type="project" value="EnsemblFungi"/>
</dbReference>
<organism evidence="1 2">
    <name type="scientific">Candida glabrata</name>
    <name type="common">Yeast</name>
    <name type="synonym">Torulopsis glabrata</name>
    <dbReference type="NCBI Taxonomy" id="5478"/>
    <lineage>
        <taxon>Eukaryota</taxon>
        <taxon>Fungi</taxon>
        <taxon>Dikarya</taxon>
        <taxon>Ascomycota</taxon>
        <taxon>Saccharomycotina</taxon>
        <taxon>Saccharomycetes</taxon>
        <taxon>Saccharomycetales</taxon>
        <taxon>Saccharomycetaceae</taxon>
        <taxon>Nakaseomyces</taxon>
    </lineage>
</organism>
<dbReference type="Pfam" id="PF10259">
    <property type="entry name" value="Rogdi_lz"/>
    <property type="match status" value="1"/>
</dbReference>
<protein>
    <submittedName>
        <fullName evidence="1">Regulator of V-ATPase in vacuolar membrane protein 2</fullName>
    </submittedName>
</protein>
<dbReference type="PANTHER" id="PTHR13618">
    <property type="entry name" value="LEUCINE ZIPPER CONTAINING TRANSCRIPTION FACTOR LZF1"/>
    <property type="match status" value="1"/>
</dbReference>
<evidence type="ECO:0000313" key="1">
    <source>
        <dbReference type="EMBL" id="KTB00564.1"/>
    </source>
</evidence>
<dbReference type="EMBL" id="LLZZ01000137">
    <property type="protein sequence ID" value="KTB00564.1"/>
    <property type="molecule type" value="Genomic_DNA"/>
</dbReference>
<dbReference type="VEuPathDB" id="FungiDB:B1J91_F05445g"/>
<dbReference type="InterPro" id="IPR028241">
    <property type="entry name" value="RAVE2/Rogdi"/>
</dbReference>
<comment type="caution">
    <text evidence="1">The sequence shown here is derived from an EMBL/GenBank/DDBJ whole genome shotgun (WGS) entry which is preliminary data.</text>
</comment>
<dbReference type="PhylomeDB" id="A0A0W0CLV9"/>
<dbReference type="GO" id="GO:0043291">
    <property type="term" value="C:RAVE complex"/>
    <property type="evidence" value="ECO:0007669"/>
    <property type="project" value="EnsemblFungi"/>
</dbReference>
<dbReference type="GO" id="GO:0043254">
    <property type="term" value="P:regulation of protein-containing complex assembly"/>
    <property type="evidence" value="ECO:0007669"/>
    <property type="project" value="EnsemblFungi"/>
</dbReference>
<name>A0A0W0CLV9_CANGB</name>
<dbReference type="OMA" id="ITRCITY"/>
<dbReference type="VEuPathDB" id="FungiDB:GW608_F05049"/>
<evidence type="ECO:0000313" key="2">
    <source>
        <dbReference type="Proteomes" id="UP000054886"/>
    </source>
</evidence>
<dbReference type="VEuPathDB" id="FungiDB:CAGL0F05445g"/>
<accession>A0A0W0CLV9</accession>
<dbReference type="AlphaFoldDB" id="A0A0W0CLV9"/>
<dbReference type="PANTHER" id="PTHR13618:SF1">
    <property type="entry name" value="PROTEIN ROGDI HOMOLOG"/>
    <property type="match status" value="1"/>
</dbReference>